<keyword evidence="1" id="KW-0472">Membrane</keyword>
<dbReference type="EMBL" id="MF417887">
    <property type="protein sequence ID" value="ASN69223.1"/>
    <property type="molecule type" value="Genomic_DNA"/>
</dbReference>
<evidence type="ECO:0000313" key="2">
    <source>
        <dbReference type="EMBL" id="ASN69223.1"/>
    </source>
</evidence>
<accession>A0A2H4J5C1</accession>
<reference evidence="2" key="1">
    <citation type="submission" date="2017-06" db="EMBL/GenBank/DDBJ databases">
        <title>Novel phages from South African skin metaviromes.</title>
        <authorList>
            <person name="van Zyl L.J."/>
            <person name="Abrahams Y."/>
            <person name="Stander E.A."/>
            <person name="Kirby B.M."/>
            <person name="Clavaud C."/>
            <person name="Farcet C."/>
            <person name="Breton L."/>
            <person name="Trindade M.I."/>
        </authorList>
    </citation>
    <scope>NUCLEOTIDE SEQUENCE</scope>
</reference>
<name>A0A2H4J5C1_9CAUD</name>
<organism evidence="2">
    <name type="scientific">uncultured Caudovirales phage</name>
    <dbReference type="NCBI Taxonomy" id="2100421"/>
    <lineage>
        <taxon>Viruses</taxon>
        <taxon>Duplodnaviria</taxon>
        <taxon>Heunggongvirae</taxon>
        <taxon>Uroviricota</taxon>
        <taxon>Caudoviricetes</taxon>
        <taxon>Peduoviridae</taxon>
        <taxon>Maltschvirus</taxon>
        <taxon>Maltschvirus maltsch</taxon>
    </lineage>
</organism>
<gene>
    <name evidence="2" type="ORF">7S3_45</name>
</gene>
<feature type="transmembrane region" description="Helical" evidence="1">
    <location>
        <begin position="24"/>
        <end position="47"/>
    </location>
</feature>
<evidence type="ECO:0000256" key="1">
    <source>
        <dbReference type="SAM" id="Phobius"/>
    </source>
</evidence>
<protein>
    <submittedName>
        <fullName evidence="2">Uncharacterized protein</fullName>
    </submittedName>
</protein>
<keyword evidence="1" id="KW-0812">Transmembrane</keyword>
<keyword evidence="1" id="KW-1133">Transmembrane helix</keyword>
<sequence>MVAGWVAVIWAGVASIGRWDAGDLVFGGGFALFMASAFGCALTVSAAEEYMKDRYKTVEAEREYEDYCLEVADA</sequence>
<proteinExistence type="predicted"/>